<reference evidence="2 3" key="1">
    <citation type="journal article" date="2016" name="Nat. Commun.">
        <title>Thousands of microbial genomes shed light on interconnected biogeochemical processes in an aquifer system.</title>
        <authorList>
            <person name="Anantharaman K."/>
            <person name="Brown C.T."/>
            <person name="Hug L.A."/>
            <person name="Sharon I."/>
            <person name="Castelle C.J."/>
            <person name="Probst A.J."/>
            <person name="Thomas B.C."/>
            <person name="Singh A."/>
            <person name="Wilkins M.J."/>
            <person name="Karaoz U."/>
            <person name="Brodie E.L."/>
            <person name="Williams K.H."/>
            <person name="Hubbard S.S."/>
            <person name="Banfield J.F."/>
        </authorList>
    </citation>
    <scope>NUCLEOTIDE SEQUENCE [LARGE SCALE GENOMIC DNA]</scope>
</reference>
<gene>
    <name evidence="2" type="ORF">A2290_05545</name>
</gene>
<feature type="region of interest" description="Disordered" evidence="1">
    <location>
        <begin position="19"/>
        <end position="47"/>
    </location>
</feature>
<sequence>MTTDAASITSTLAQEKMYASQKALQQKQKEEEKTQSETSEHMSSVVWEASDNKDGTKTYKIGFQDVVYMSAISSSMAEDEIESLSRNKSLKFRERTIEVLKNKFIKLAMDSYSHNFFVSQLSKMGIGIVSFQMGLLGVSGIEIQGLLSDARRKKIEVIKTSLQQVASEKVLFGIVTGAKVV</sequence>
<dbReference type="EMBL" id="MEUA01000017">
    <property type="protein sequence ID" value="OGC15785.1"/>
    <property type="molecule type" value="Genomic_DNA"/>
</dbReference>
<name>A0A1F4S5S0_UNCSA</name>
<protein>
    <submittedName>
        <fullName evidence="2">Uncharacterized protein</fullName>
    </submittedName>
</protein>
<organism evidence="2 3">
    <name type="scientific">candidate division WOR-1 bacterium RIFOXYB2_FULL_36_35</name>
    <dbReference type="NCBI Taxonomy" id="1802578"/>
    <lineage>
        <taxon>Bacteria</taxon>
        <taxon>Bacillati</taxon>
        <taxon>Saganbacteria</taxon>
    </lineage>
</organism>
<evidence type="ECO:0000313" key="2">
    <source>
        <dbReference type="EMBL" id="OGC15785.1"/>
    </source>
</evidence>
<comment type="caution">
    <text evidence="2">The sequence shown here is derived from an EMBL/GenBank/DDBJ whole genome shotgun (WGS) entry which is preliminary data.</text>
</comment>
<proteinExistence type="predicted"/>
<evidence type="ECO:0000313" key="3">
    <source>
        <dbReference type="Proteomes" id="UP000177905"/>
    </source>
</evidence>
<dbReference type="AlphaFoldDB" id="A0A1F4S5S0"/>
<accession>A0A1F4S5S0</accession>
<feature type="compositionally biased region" description="Basic and acidic residues" evidence="1">
    <location>
        <begin position="27"/>
        <end position="40"/>
    </location>
</feature>
<evidence type="ECO:0000256" key="1">
    <source>
        <dbReference type="SAM" id="MobiDB-lite"/>
    </source>
</evidence>
<dbReference type="Proteomes" id="UP000177905">
    <property type="component" value="Unassembled WGS sequence"/>
</dbReference>